<evidence type="ECO:0000313" key="3">
    <source>
        <dbReference type="EMBL" id="USW57862.1"/>
    </source>
</evidence>
<sequence>MSYFNQTSTAVPFIDAAHPYRPIATPPPITNQQEVGELLARGRELIDNQLWLASEWLSTTELLSHQQAATDSDAITGEDITESIRRALVKCARQSGRSAKADIAAFEYASYERRVANLEQRATTETTIDFASDLTSLREAILDHESRNNKGKKVAFAPLQTSTNTQAAPAPSIPASTHRKGAGAGPKPNPDVRYLNQWPNSAELHDARSARFASHASRVSFFEHRTTLSRSWHDFSVSRANIRGGERARLGKRIPELEAELALAKKAMADMEASEMEEEVKYGEKMRQGKVDARRLEGYRKFLGMESNVEPDLDEDGYVLKGQEGNGDEDVVGSGKGKQKVVAGFEVEDDDDEMEVT</sequence>
<evidence type="ECO:0000313" key="4">
    <source>
        <dbReference type="Proteomes" id="UP001056384"/>
    </source>
</evidence>
<keyword evidence="1" id="KW-0175">Coiled coil</keyword>
<evidence type="ECO:0000256" key="2">
    <source>
        <dbReference type="SAM" id="MobiDB-lite"/>
    </source>
</evidence>
<dbReference type="Proteomes" id="UP001056384">
    <property type="component" value="Chromosome 10"/>
</dbReference>
<evidence type="ECO:0000256" key="1">
    <source>
        <dbReference type="SAM" id="Coils"/>
    </source>
</evidence>
<feature type="region of interest" description="Disordered" evidence="2">
    <location>
        <begin position="313"/>
        <end position="339"/>
    </location>
</feature>
<dbReference type="EMBL" id="CP099427">
    <property type="protein sequence ID" value="USW57862.1"/>
    <property type="molecule type" value="Genomic_DNA"/>
</dbReference>
<reference evidence="3" key="1">
    <citation type="submission" date="2022-06" db="EMBL/GenBank/DDBJ databases">
        <title>Complete genome sequences of two strains of the flax pathogen Septoria linicola.</title>
        <authorList>
            <person name="Lapalu N."/>
            <person name="Simon A."/>
            <person name="Demenou B."/>
            <person name="Paumier D."/>
            <person name="Guillot M.-P."/>
            <person name="Gout L."/>
            <person name="Valade R."/>
        </authorList>
    </citation>
    <scope>NUCLEOTIDE SEQUENCE</scope>
    <source>
        <strain evidence="3">SE15195</strain>
    </source>
</reference>
<proteinExistence type="predicted"/>
<feature type="region of interest" description="Disordered" evidence="2">
    <location>
        <begin position="161"/>
        <end position="189"/>
    </location>
</feature>
<name>A0A9Q9AXN4_9PEZI</name>
<dbReference type="AlphaFoldDB" id="A0A9Q9AXN4"/>
<accession>A0A9Q9AXN4</accession>
<protein>
    <submittedName>
        <fullName evidence="3">Uncharacterized protein</fullName>
    </submittedName>
</protein>
<organism evidence="3 4">
    <name type="scientific">Septoria linicola</name>
    <dbReference type="NCBI Taxonomy" id="215465"/>
    <lineage>
        <taxon>Eukaryota</taxon>
        <taxon>Fungi</taxon>
        <taxon>Dikarya</taxon>
        <taxon>Ascomycota</taxon>
        <taxon>Pezizomycotina</taxon>
        <taxon>Dothideomycetes</taxon>
        <taxon>Dothideomycetidae</taxon>
        <taxon>Mycosphaerellales</taxon>
        <taxon>Mycosphaerellaceae</taxon>
        <taxon>Septoria</taxon>
    </lineage>
</organism>
<feature type="coiled-coil region" evidence="1">
    <location>
        <begin position="247"/>
        <end position="274"/>
    </location>
</feature>
<keyword evidence="4" id="KW-1185">Reference proteome</keyword>
<gene>
    <name evidence="3" type="ORF">Slin15195_G111810</name>
</gene>